<reference evidence="1" key="1">
    <citation type="submission" date="2023-08" db="EMBL/GenBank/DDBJ databases">
        <title>Black Yeasts Isolated from many extreme environments.</title>
        <authorList>
            <person name="Coleine C."/>
            <person name="Stajich J.E."/>
            <person name="Selbmann L."/>
        </authorList>
    </citation>
    <scope>NUCLEOTIDE SEQUENCE</scope>
    <source>
        <strain evidence="1">CCFEE 5810</strain>
    </source>
</reference>
<dbReference type="PANTHER" id="PTHR47791">
    <property type="entry name" value="MEIOTICALLY UP-REGULATED GENE 191 PROTEIN"/>
    <property type="match status" value="1"/>
</dbReference>
<dbReference type="InterPro" id="IPR005198">
    <property type="entry name" value="Glyco_hydro_76"/>
</dbReference>
<dbReference type="SUPFAM" id="SSF48208">
    <property type="entry name" value="Six-hairpin glycosidases"/>
    <property type="match status" value="1"/>
</dbReference>
<dbReference type="EMBL" id="JAVRQU010000009">
    <property type="protein sequence ID" value="KAK5698694.1"/>
    <property type="molecule type" value="Genomic_DNA"/>
</dbReference>
<dbReference type="Gene3D" id="1.50.10.20">
    <property type="match status" value="1"/>
</dbReference>
<evidence type="ECO:0000313" key="1">
    <source>
        <dbReference type="EMBL" id="KAK5698694.1"/>
    </source>
</evidence>
<name>A0AAN7ZN62_9PEZI</name>
<dbReference type="Proteomes" id="UP001310594">
    <property type="component" value="Unassembled WGS sequence"/>
</dbReference>
<dbReference type="AlphaFoldDB" id="A0AAN7ZN62"/>
<protein>
    <submittedName>
        <fullName evidence="1">Uncharacterized protein</fullName>
    </submittedName>
</protein>
<dbReference type="InterPro" id="IPR053169">
    <property type="entry name" value="MUG_Protein"/>
</dbReference>
<dbReference type="PANTHER" id="PTHR47791:SF3">
    <property type="entry name" value="MEIOTICALLY UP-REGULATED GENE 191 PROTEIN"/>
    <property type="match status" value="1"/>
</dbReference>
<comment type="caution">
    <text evidence="1">The sequence shown here is derived from an EMBL/GenBank/DDBJ whole genome shotgun (WGS) entry which is preliminary data.</text>
</comment>
<evidence type="ECO:0000313" key="2">
    <source>
        <dbReference type="Proteomes" id="UP001310594"/>
    </source>
</evidence>
<gene>
    <name evidence="1" type="ORF">LTR97_006342</name>
</gene>
<organism evidence="1 2">
    <name type="scientific">Elasticomyces elasticus</name>
    <dbReference type="NCBI Taxonomy" id="574655"/>
    <lineage>
        <taxon>Eukaryota</taxon>
        <taxon>Fungi</taxon>
        <taxon>Dikarya</taxon>
        <taxon>Ascomycota</taxon>
        <taxon>Pezizomycotina</taxon>
        <taxon>Dothideomycetes</taxon>
        <taxon>Dothideomycetidae</taxon>
        <taxon>Mycosphaerellales</taxon>
        <taxon>Teratosphaeriaceae</taxon>
        <taxon>Elasticomyces</taxon>
    </lineage>
</organism>
<accession>A0AAN7ZN62</accession>
<dbReference type="InterPro" id="IPR008928">
    <property type="entry name" value="6-hairpin_glycosidase_sf"/>
</dbReference>
<proteinExistence type="predicted"/>
<dbReference type="GO" id="GO:0005975">
    <property type="term" value="P:carbohydrate metabolic process"/>
    <property type="evidence" value="ECO:0007669"/>
    <property type="project" value="InterPro"/>
</dbReference>
<dbReference type="Pfam" id="PF03663">
    <property type="entry name" value="Glyco_hydro_76"/>
    <property type="match status" value="2"/>
</dbReference>
<sequence>MVEVTEAIAIARGWHHEKPPWSGSHSQPSDDYLAVTQKCIDVYLLSQGPRGGINGIGWWQWANGYAAIALHDYWSGTNKNYQRLADALRKCEGQHRNFINEFNDDTLWYAICCTHAYSIGGDPWFLSRARQVWQYLNDRNSVCGRGWFHCCDHDMEGGVFWTTKPGEGYLNSITTGLYAELSVRLALLEGPGAPVVEQGHQHFLGLRKLIQQGHKQGGAEEYLEEARCSLGWILRCVYRPKDAVVMDGISTKDGKLTNWTFTYTTGVTIGVCALLYQASQEDDYMVLACHMAHRAMRNRGWVNENGVLADLGAWGRAPGEPAKNGDGVGFKSVLMRHLGTLYHTIQLTAAHLPLALQTAELIKDFVGINYKSQVERNTNGRGQYGPWWDGPYDPATSHSQLAVLDVMAAARLVFEEGRHGV</sequence>